<name>A0ABS7TPQ0_9BACT</name>
<organism evidence="1 2">
    <name type="scientific">Nannocystis pusilla</name>
    <dbReference type="NCBI Taxonomy" id="889268"/>
    <lineage>
        <taxon>Bacteria</taxon>
        <taxon>Pseudomonadati</taxon>
        <taxon>Myxococcota</taxon>
        <taxon>Polyangia</taxon>
        <taxon>Nannocystales</taxon>
        <taxon>Nannocystaceae</taxon>
        <taxon>Nannocystis</taxon>
    </lineage>
</organism>
<sequence length="127" mass="13702">MATRQSHQGQQQAPQFQACIDACMACAAACEMCGSACLAETNVAEMARCIRMNQDCADFCFMTAALLSRCSEHAQRLCQLCADVCEACGTECAKYQVPHCQQCARACKSCADECRKLARGPSQQKAA</sequence>
<evidence type="ECO:0000313" key="1">
    <source>
        <dbReference type="EMBL" id="MBZ5710204.1"/>
    </source>
</evidence>
<dbReference type="PANTHER" id="PTHR37310:SF1">
    <property type="entry name" value="CYTOPLASMIC PROTEIN"/>
    <property type="match status" value="1"/>
</dbReference>
<reference evidence="1" key="1">
    <citation type="submission" date="2021-08" db="EMBL/GenBank/DDBJ databases">
        <authorList>
            <person name="Stevens D.C."/>
        </authorList>
    </citation>
    <scope>NUCLEOTIDE SEQUENCE</scope>
    <source>
        <strain evidence="1">DSM 53165</strain>
    </source>
</reference>
<dbReference type="Pfam" id="PF03860">
    <property type="entry name" value="Csp"/>
    <property type="match status" value="1"/>
</dbReference>
<keyword evidence="2" id="KW-1185">Reference proteome</keyword>
<gene>
    <name evidence="1" type="ORF">K7C98_13140</name>
</gene>
<dbReference type="Gene3D" id="1.20.1270.360">
    <property type="match status" value="1"/>
</dbReference>
<proteinExistence type="predicted"/>
<comment type="caution">
    <text evidence="1">The sequence shown here is derived from an EMBL/GenBank/DDBJ whole genome shotgun (WGS) entry which is preliminary data.</text>
</comment>
<dbReference type="InterPro" id="IPR044543">
    <property type="entry name" value="YHJQ-like"/>
</dbReference>
<evidence type="ECO:0000313" key="2">
    <source>
        <dbReference type="Proteomes" id="UP001139031"/>
    </source>
</evidence>
<protein>
    <submittedName>
        <fullName evidence="1">Four-helix bundle copper-binding protein</fullName>
    </submittedName>
</protein>
<dbReference type="InterPro" id="IPR005560">
    <property type="entry name" value="Csp_YhjQ"/>
</dbReference>
<dbReference type="CDD" id="cd08026">
    <property type="entry name" value="DUF326"/>
    <property type="match status" value="1"/>
</dbReference>
<dbReference type="Proteomes" id="UP001139031">
    <property type="component" value="Unassembled WGS sequence"/>
</dbReference>
<dbReference type="PANTHER" id="PTHR37310">
    <property type="entry name" value="CYTOPLASMIC PROTEIN-RELATED"/>
    <property type="match status" value="1"/>
</dbReference>
<accession>A0ABS7TPQ0</accession>
<dbReference type="EMBL" id="JAIRAU010000013">
    <property type="protein sequence ID" value="MBZ5710204.1"/>
    <property type="molecule type" value="Genomic_DNA"/>
</dbReference>
<dbReference type="RefSeq" id="WP_224191975.1">
    <property type="nucleotide sequence ID" value="NZ_JAIRAU010000013.1"/>
</dbReference>